<dbReference type="Proteomes" id="UP000515163">
    <property type="component" value="Unplaced"/>
</dbReference>
<sequence length="200" mass="22624">MTQDTENKEGNDKDANENNVEKERQMTDVRFSHPNVVLPPEPTGRCSNSVQKRIVDSLENKKRNGIDFNAKIQKMKDFRNPSIYEKLVSFLNIQENGTNYPPELYDPEAWMKEPNYEILAKQQKEVYEKKEKEKAKRTQIQFLSGTKKSATEITATAVEEAKKRKSKWDISATSAPVVTAPVLAKAISDATSSAAKKAKS</sequence>
<dbReference type="InParanoid" id="A0A6P8H081"/>
<feature type="region of interest" description="Disordered" evidence="1">
    <location>
        <begin position="1"/>
        <end position="50"/>
    </location>
</feature>
<dbReference type="GO" id="GO:0006355">
    <property type="term" value="P:regulation of DNA-templated transcription"/>
    <property type="evidence" value="ECO:0007669"/>
    <property type="project" value="InterPro"/>
</dbReference>
<protein>
    <submittedName>
        <fullName evidence="3">SAP30-binding protein-like</fullName>
    </submittedName>
</protein>
<proteinExistence type="predicted"/>
<keyword evidence="2" id="KW-1185">Reference proteome</keyword>
<dbReference type="GO" id="GO:0005634">
    <property type="term" value="C:nucleus"/>
    <property type="evidence" value="ECO:0007669"/>
    <property type="project" value="TreeGrafter"/>
</dbReference>
<dbReference type="OrthoDB" id="1714508at2759"/>
<gene>
    <name evidence="3" type="primary">LOC116286413</name>
</gene>
<evidence type="ECO:0000256" key="1">
    <source>
        <dbReference type="SAM" id="MobiDB-lite"/>
    </source>
</evidence>
<dbReference type="Pfam" id="PF07818">
    <property type="entry name" value="HCNGP"/>
    <property type="match status" value="1"/>
</dbReference>
<evidence type="ECO:0000313" key="3">
    <source>
        <dbReference type="RefSeq" id="XP_031548791.1"/>
    </source>
</evidence>
<feature type="compositionally biased region" description="Basic and acidic residues" evidence="1">
    <location>
        <begin position="1"/>
        <end position="31"/>
    </location>
</feature>
<accession>A0A6P8H081</accession>
<dbReference type="PANTHER" id="PTHR13464:SF0">
    <property type="entry name" value="SAP30-BINDING PROTEIN"/>
    <property type="match status" value="1"/>
</dbReference>
<reference evidence="3" key="1">
    <citation type="submission" date="2025-08" db="UniProtKB">
        <authorList>
            <consortium name="RefSeq"/>
        </authorList>
    </citation>
    <scope>IDENTIFICATION</scope>
</reference>
<dbReference type="FunCoup" id="A0A6P8H081">
    <property type="interactions" value="2061"/>
</dbReference>
<dbReference type="InterPro" id="IPR012479">
    <property type="entry name" value="SAP30BP"/>
</dbReference>
<organism evidence="2 3">
    <name type="scientific">Actinia tenebrosa</name>
    <name type="common">Australian red waratah sea anemone</name>
    <dbReference type="NCBI Taxonomy" id="6105"/>
    <lineage>
        <taxon>Eukaryota</taxon>
        <taxon>Metazoa</taxon>
        <taxon>Cnidaria</taxon>
        <taxon>Anthozoa</taxon>
        <taxon>Hexacorallia</taxon>
        <taxon>Actiniaria</taxon>
        <taxon>Actiniidae</taxon>
        <taxon>Actinia</taxon>
    </lineage>
</organism>
<dbReference type="RefSeq" id="XP_031548791.1">
    <property type="nucleotide sequence ID" value="XM_031692931.1"/>
</dbReference>
<evidence type="ECO:0000313" key="2">
    <source>
        <dbReference type="Proteomes" id="UP000515163"/>
    </source>
</evidence>
<dbReference type="KEGG" id="aten:116286413"/>
<dbReference type="PANTHER" id="PTHR13464">
    <property type="entry name" value="TRANSCRIPTIONAL REGULATOR PROTEIN HCNGP"/>
    <property type="match status" value="1"/>
</dbReference>
<dbReference type="GeneID" id="116286413"/>
<name>A0A6P8H081_ACTTE</name>
<dbReference type="AlphaFoldDB" id="A0A6P8H081"/>